<dbReference type="Proteomes" id="UP001259832">
    <property type="component" value="Unassembled WGS sequence"/>
</dbReference>
<comment type="caution">
    <text evidence="4">The sequence shown here is derived from an EMBL/GenBank/DDBJ whole genome shotgun (WGS) entry which is preliminary data.</text>
</comment>
<dbReference type="Gene3D" id="3.40.30.10">
    <property type="entry name" value="Glutaredoxin"/>
    <property type="match status" value="1"/>
</dbReference>
<reference evidence="4" key="1">
    <citation type="submission" date="2023-08" db="EMBL/GenBank/DDBJ databases">
        <title>Reference Genome Resource for the Citrus Pathogen Phytophthora citrophthora.</title>
        <authorList>
            <person name="Moller H."/>
            <person name="Coetzee B."/>
            <person name="Rose L.J."/>
            <person name="Van Niekerk J.M."/>
        </authorList>
    </citation>
    <scope>NUCLEOTIDE SEQUENCE</scope>
    <source>
        <strain evidence="4">STE-U-9442</strain>
    </source>
</reference>
<dbReference type="EMBL" id="JASMQC010000034">
    <property type="protein sequence ID" value="KAK1931392.1"/>
    <property type="molecule type" value="Genomic_DNA"/>
</dbReference>
<keyword evidence="2 4" id="KW-0575">Peroxidase</keyword>
<dbReference type="InterPro" id="IPR036249">
    <property type="entry name" value="Thioredoxin-like_sf"/>
</dbReference>
<protein>
    <submittedName>
        <fullName evidence="4">Phospholipid hydroperoxide glutathione peroxidase 6</fullName>
    </submittedName>
</protein>
<dbReference type="AlphaFoldDB" id="A0AAD9G4M8"/>
<dbReference type="Pfam" id="PF00255">
    <property type="entry name" value="GSHPx"/>
    <property type="match status" value="1"/>
</dbReference>
<evidence type="ECO:0000256" key="1">
    <source>
        <dbReference type="ARBA" id="ARBA00006926"/>
    </source>
</evidence>
<proteinExistence type="inferred from homology"/>
<evidence type="ECO:0000256" key="2">
    <source>
        <dbReference type="ARBA" id="ARBA00022559"/>
    </source>
</evidence>
<dbReference type="PANTHER" id="PTHR11592:SF78">
    <property type="entry name" value="GLUTATHIONE PEROXIDASE"/>
    <property type="match status" value="1"/>
</dbReference>
<accession>A0AAD9G4M8</accession>
<dbReference type="SUPFAM" id="SSF52833">
    <property type="entry name" value="Thioredoxin-like"/>
    <property type="match status" value="1"/>
</dbReference>
<evidence type="ECO:0000256" key="3">
    <source>
        <dbReference type="ARBA" id="ARBA00023002"/>
    </source>
</evidence>
<gene>
    <name evidence="4" type="ORF">P3T76_013148</name>
</gene>
<keyword evidence="5" id="KW-1185">Reference proteome</keyword>
<dbReference type="GO" id="GO:0006979">
    <property type="term" value="P:response to oxidative stress"/>
    <property type="evidence" value="ECO:0007669"/>
    <property type="project" value="InterPro"/>
</dbReference>
<dbReference type="PANTHER" id="PTHR11592">
    <property type="entry name" value="GLUTATHIONE PEROXIDASE"/>
    <property type="match status" value="1"/>
</dbReference>
<dbReference type="GO" id="GO:0004601">
    <property type="term" value="F:peroxidase activity"/>
    <property type="evidence" value="ECO:0007669"/>
    <property type="project" value="UniProtKB-KW"/>
</dbReference>
<name>A0AAD9G4M8_9STRA</name>
<comment type="similarity">
    <text evidence="1">Belongs to the glutathione peroxidase family.</text>
</comment>
<dbReference type="InterPro" id="IPR000889">
    <property type="entry name" value="Glutathione_peroxidase"/>
</dbReference>
<dbReference type="PROSITE" id="PS51355">
    <property type="entry name" value="GLUTATHIONE_PEROXID_3"/>
    <property type="match status" value="1"/>
</dbReference>
<keyword evidence="3" id="KW-0560">Oxidoreductase</keyword>
<sequence>MAALAESAREMERAESSFAISPSPAVSDITSCTSFVIDVQGRVFRRLQRFHLLPSDLKVQSDMVTAYLLTPKVRLQVFEQRVHWWHHSFQLAQAGHGTFVQGRSLFKAILKYLLLSQAANNTLRDAQQLAETLVLSGFLSPVHEAQDTDHEPVEELYILDDNYYELVAPGADMILQTPNILVSANADSNSTTSLPETIVSPIQPQQHRKRHTKPKLSVWAVTDGATRAAFVLRARGSGQFHLRNLIGSKVKRCYAVVNKMKLHSLVLFENDVARRAIGCLDLTAATVAYEAPKSSAKGDNAQKFVLKICTTGTNRDEDTVEILVLRNKSEQEQWLLALLDAGATYLEMHPSILSFAASSASLYSLTEKDASGNTFCLSELRGHVALLTNVTSGSCNANAEQLQELADLSTTYKEAGLMVVAFPSAQFGDAEFDTDEELVEHFEELFDVRFPVMATRDVNGPNARDAMLFCKTRLPGSAHSAANAFIENNFVKFLVGRDGQLFKRYGPNDMPLSLETDIQELLKARLT</sequence>
<organism evidence="4 5">
    <name type="scientific">Phytophthora citrophthora</name>
    <dbReference type="NCBI Taxonomy" id="4793"/>
    <lineage>
        <taxon>Eukaryota</taxon>
        <taxon>Sar</taxon>
        <taxon>Stramenopiles</taxon>
        <taxon>Oomycota</taxon>
        <taxon>Peronosporomycetes</taxon>
        <taxon>Peronosporales</taxon>
        <taxon>Peronosporaceae</taxon>
        <taxon>Phytophthora</taxon>
    </lineage>
</organism>
<evidence type="ECO:0000313" key="5">
    <source>
        <dbReference type="Proteomes" id="UP001259832"/>
    </source>
</evidence>
<evidence type="ECO:0000313" key="4">
    <source>
        <dbReference type="EMBL" id="KAK1931392.1"/>
    </source>
</evidence>